<evidence type="ECO:0000313" key="14">
    <source>
        <dbReference type="EMBL" id="SLN65118.1"/>
    </source>
</evidence>
<dbReference type="PROSITE" id="PS50109">
    <property type="entry name" value="HIS_KIN"/>
    <property type="match status" value="1"/>
</dbReference>
<dbReference type="Gene3D" id="1.10.287.130">
    <property type="match status" value="1"/>
</dbReference>
<dbReference type="PANTHER" id="PTHR43047:SF72">
    <property type="entry name" value="OSMOSENSING HISTIDINE PROTEIN KINASE SLN1"/>
    <property type="match status" value="1"/>
</dbReference>
<evidence type="ECO:0000256" key="3">
    <source>
        <dbReference type="ARBA" id="ARBA00012438"/>
    </source>
</evidence>
<dbReference type="Gene3D" id="3.30.450.350">
    <property type="entry name" value="CHASE domain"/>
    <property type="match status" value="1"/>
</dbReference>
<evidence type="ECO:0000256" key="9">
    <source>
        <dbReference type="ARBA" id="ARBA00023012"/>
    </source>
</evidence>
<dbReference type="EMBL" id="FWFW01000014">
    <property type="protein sequence ID" value="SLN65118.1"/>
    <property type="molecule type" value="Genomic_DNA"/>
</dbReference>
<dbReference type="Pfam" id="PF08447">
    <property type="entry name" value="PAS_3"/>
    <property type="match status" value="1"/>
</dbReference>
<evidence type="ECO:0000256" key="7">
    <source>
        <dbReference type="ARBA" id="ARBA00022777"/>
    </source>
</evidence>
<evidence type="ECO:0000256" key="11">
    <source>
        <dbReference type="SAM" id="Phobius"/>
    </source>
</evidence>
<dbReference type="EC" id="2.7.13.3" evidence="3"/>
<dbReference type="Gene3D" id="3.30.450.20">
    <property type="entry name" value="PAS domain"/>
    <property type="match status" value="1"/>
</dbReference>
<dbReference type="Proteomes" id="UP000193307">
    <property type="component" value="Unassembled WGS sequence"/>
</dbReference>
<dbReference type="CDD" id="cd00082">
    <property type="entry name" value="HisKA"/>
    <property type="match status" value="1"/>
</dbReference>
<proteinExistence type="predicted"/>
<feature type="domain" description="Histidine kinase" evidence="12">
    <location>
        <begin position="586"/>
        <end position="805"/>
    </location>
</feature>
<dbReference type="PROSITE" id="PS50839">
    <property type="entry name" value="CHASE"/>
    <property type="match status" value="1"/>
</dbReference>
<evidence type="ECO:0000256" key="8">
    <source>
        <dbReference type="ARBA" id="ARBA00022989"/>
    </source>
</evidence>
<feature type="domain" description="CHASE" evidence="13">
    <location>
        <begin position="135"/>
        <end position="227"/>
    </location>
</feature>
<evidence type="ECO:0000256" key="4">
    <source>
        <dbReference type="ARBA" id="ARBA00022553"/>
    </source>
</evidence>
<evidence type="ECO:0000313" key="15">
    <source>
        <dbReference type="Proteomes" id="UP000193307"/>
    </source>
</evidence>
<keyword evidence="5 14" id="KW-0808">Transferase</keyword>
<dbReference type="SMART" id="SM01079">
    <property type="entry name" value="CHASE"/>
    <property type="match status" value="1"/>
</dbReference>
<dbReference type="InterPro" id="IPR042240">
    <property type="entry name" value="CHASE_sf"/>
</dbReference>
<keyword evidence="6 11" id="KW-0812">Transmembrane</keyword>
<gene>
    <name evidence="14" type="primary">phoR_2</name>
    <name evidence="14" type="ORF">PAM7971_03424</name>
</gene>
<keyword evidence="4" id="KW-0597">Phosphoprotein</keyword>
<sequence>MSSDHSARLYQGISLVFFLGLSFSSFLLVHKIAHSRSQESFQILVDQSLISLDRRFEDYSRILDGLNGLVMASDGITASEMSSYAQALNVNDSMLMLDAIGLASATPEESGLRGNLFALTESSSQLSGLPPTLSDDHFVVQYIEPLANHQMFLGLDFASNPDLLAIAKKARDTGQTLVAGHFPDLVPQIGGSRVFMLKPIYKPQKGDFIGFAFAVLNLEDFFKGLTNAQGKMIEIHAEFDANMAIDNINTVPATTIDASDYSRNQSIEKFGQTFFLSFRSTPQFDAIQPFRARWIVLTLGLLITALVSTILHVLIRKNQTIAVTVAQKTRDLETQDKEKRSILENAMLAILSVNKSGEILHANEAALNLLLPLTNHMGLDGNSIGEVLPDMDMQGDDGWSKLHVTSTIETAEPVIIEVEKKTWFTAEGDPRITLLMRDISVTERHAKEIAEAEQRWNLALMSVQIGVFDINLERKTSVVSDTWLANMQTEALANSQNPYQEQIVRMHPDDLVPFKKAEADCIEGRTDRAKVRFRVNVANDEWRWIKSDAVVVERAPDGTALRMLGVQTDVTEIFKLERMKRDFVATVSHELRTPLTSIKGALGLLKAQSPAEKLQVSDRLIEIALSNSDRLASLVDDILDMEKMNSGNMNVEVNSFNLNEILSDASQQVETYASQWNVGVEVQNLEAELMISTDKNRVMQVLTNLLSNACKFAHSGTTVRLNAEVLPTHMKISVSNLGPGISEEFRSKIFQPFSQADSSNVRQRGGTGLGLSISRTLIELMGGTIGFESEPDQETVFWFTCPLTDASETLAVV</sequence>
<dbReference type="OrthoDB" id="7179697at2"/>
<keyword evidence="7" id="KW-0418">Kinase</keyword>
<dbReference type="PRINTS" id="PR00344">
    <property type="entry name" value="BCTRLSENSOR"/>
</dbReference>
<keyword evidence="8 11" id="KW-1133">Transmembrane helix</keyword>
<dbReference type="AlphaFoldDB" id="A0A1Y5TPC4"/>
<feature type="transmembrane region" description="Helical" evidence="11">
    <location>
        <begin position="294"/>
        <end position="315"/>
    </location>
</feature>
<dbReference type="GO" id="GO:0005886">
    <property type="term" value="C:plasma membrane"/>
    <property type="evidence" value="ECO:0007669"/>
    <property type="project" value="TreeGrafter"/>
</dbReference>
<evidence type="ECO:0000256" key="2">
    <source>
        <dbReference type="ARBA" id="ARBA00004370"/>
    </source>
</evidence>
<reference evidence="14 15" key="1">
    <citation type="submission" date="2017-03" db="EMBL/GenBank/DDBJ databases">
        <authorList>
            <person name="Afonso C.L."/>
            <person name="Miller P.J."/>
            <person name="Scott M.A."/>
            <person name="Spackman E."/>
            <person name="Goraichik I."/>
            <person name="Dimitrov K.M."/>
            <person name="Suarez D.L."/>
            <person name="Swayne D.E."/>
        </authorList>
    </citation>
    <scope>NUCLEOTIDE SEQUENCE [LARGE SCALE GENOMIC DNA]</scope>
    <source>
        <strain evidence="14 15">CECT 7971</strain>
    </source>
</reference>
<comment type="subcellular location">
    <subcellularLocation>
        <location evidence="2">Membrane</location>
    </subcellularLocation>
</comment>
<evidence type="ECO:0000256" key="10">
    <source>
        <dbReference type="ARBA" id="ARBA00023136"/>
    </source>
</evidence>
<dbReference type="STRING" id="658057.SAMN04488032_11539"/>
<feature type="transmembrane region" description="Helical" evidence="11">
    <location>
        <begin position="12"/>
        <end position="29"/>
    </location>
</feature>
<protein>
    <recommendedName>
        <fullName evidence="3">histidine kinase</fullName>
        <ecNumber evidence="3">2.7.13.3</ecNumber>
    </recommendedName>
</protein>
<dbReference type="InterPro" id="IPR035965">
    <property type="entry name" value="PAS-like_dom_sf"/>
</dbReference>
<evidence type="ECO:0000259" key="13">
    <source>
        <dbReference type="PROSITE" id="PS50839"/>
    </source>
</evidence>
<keyword evidence="15" id="KW-1185">Reference proteome</keyword>
<comment type="catalytic activity">
    <reaction evidence="1">
        <text>ATP + protein L-histidine = ADP + protein N-phospho-L-histidine.</text>
        <dbReference type="EC" id="2.7.13.3"/>
    </reaction>
</comment>
<dbReference type="Pfam" id="PF02518">
    <property type="entry name" value="HATPase_c"/>
    <property type="match status" value="1"/>
</dbReference>
<dbReference type="InterPro" id="IPR036097">
    <property type="entry name" value="HisK_dim/P_sf"/>
</dbReference>
<dbReference type="InterPro" id="IPR004358">
    <property type="entry name" value="Sig_transdc_His_kin-like_C"/>
</dbReference>
<evidence type="ECO:0000259" key="12">
    <source>
        <dbReference type="PROSITE" id="PS50109"/>
    </source>
</evidence>
<evidence type="ECO:0000256" key="5">
    <source>
        <dbReference type="ARBA" id="ARBA00022679"/>
    </source>
</evidence>
<dbReference type="Pfam" id="PF00512">
    <property type="entry name" value="HisKA"/>
    <property type="match status" value="1"/>
</dbReference>
<keyword evidence="10 11" id="KW-0472">Membrane</keyword>
<dbReference type="InterPro" id="IPR036890">
    <property type="entry name" value="HATPase_C_sf"/>
</dbReference>
<dbReference type="SUPFAM" id="SSF55874">
    <property type="entry name" value="ATPase domain of HSP90 chaperone/DNA topoisomerase II/histidine kinase"/>
    <property type="match status" value="1"/>
</dbReference>
<keyword evidence="9" id="KW-0902">Two-component regulatory system</keyword>
<dbReference type="SMART" id="SM00388">
    <property type="entry name" value="HisKA"/>
    <property type="match status" value="1"/>
</dbReference>
<evidence type="ECO:0000256" key="6">
    <source>
        <dbReference type="ARBA" id="ARBA00022692"/>
    </source>
</evidence>
<dbReference type="PANTHER" id="PTHR43047">
    <property type="entry name" value="TWO-COMPONENT HISTIDINE PROTEIN KINASE"/>
    <property type="match status" value="1"/>
</dbReference>
<accession>A0A1Y5TPC4</accession>
<dbReference type="InterPro" id="IPR006189">
    <property type="entry name" value="CHASE_dom"/>
</dbReference>
<dbReference type="FunFam" id="3.30.565.10:FF:000006">
    <property type="entry name" value="Sensor histidine kinase WalK"/>
    <property type="match status" value="1"/>
</dbReference>
<name>A0A1Y5TPC4_9RHOB</name>
<dbReference type="InterPro" id="IPR013655">
    <property type="entry name" value="PAS_fold_3"/>
</dbReference>
<dbReference type="InterPro" id="IPR003661">
    <property type="entry name" value="HisK_dim/P_dom"/>
</dbReference>
<dbReference type="InterPro" id="IPR003594">
    <property type="entry name" value="HATPase_dom"/>
</dbReference>
<dbReference type="Gene3D" id="3.30.565.10">
    <property type="entry name" value="Histidine kinase-like ATPase, C-terminal domain"/>
    <property type="match status" value="1"/>
</dbReference>
<evidence type="ECO:0000256" key="1">
    <source>
        <dbReference type="ARBA" id="ARBA00000085"/>
    </source>
</evidence>
<dbReference type="FunFam" id="1.10.287.130:FF:000001">
    <property type="entry name" value="Two-component sensor histidine kinase"/>
    <property type="match status" value="1"/>
</dbReference>
<dbReference type="GO" id="GO:0009927">
    <property type="term" value="F:histidine phosphotransfer kinase activity"/>
    <property type="evidence" value="ECO:0007669"/>
    <property type="project" value="TreeGrafter"/>
</dbReference>
<dbReference type="SUPFAM" id="SSF55785">
    <property type="entry name" value="PYP-like sensor domain (PAS domain)"/>
    <property type="match status" value="1"/>
</dbReference>
<dbReference type="GO" id="GO:0000155">
    <property type="term" value="F:phosphorelay sensor kinase activity"/>
    <property type="evidence" value="ECO:0007669"/>
    <property type="project" value="InterPro"/>
</dbReference>
<dbReference type="Pfam" id="PF03924">
    <property type="entry name" value="CHASE"/>
    <property type="match status" value="1"/>
</dbReference>
<organism evidence="14 15">
    <name type="scientific">Pacificibacter marinus</name>
    <dbReference type="NCBI Taxonomy" id="658057"/>
    <lineage>
        <taxon>Bacteria</taxon>
        <taxon>Pseudomonadati</taxon>
        <taxon>Pseudomonadota</taxon>
        <taxon>Alphaproteobacteria</taxon>
        <taxon>Rhodobacterales</taxon>
        <taxon>Roseobacteraceae</taxon>
        <taxon>Pacificibacter</taxon>
    </lineage>
</organism>
<dbReference type="CDD" id="cd16922">
    <property type="entry name" value="HATPase_EvgS-ArcB-TorS-like"/>
    <property type="match status" value="1"/>
</dbReference>
<dbReference type="SMART" id="SM00387">
    <property type="entry name" value="HATPase_c"/>
    <property type="match status" value="1"/>
</dbReference>
<dbReference type="SUPFAM" id="SSF47384">
    <property type="entry name" value="Homodimeric domain of signal transducing histidine kinase"/>
    <property type="match status" value="1"/>
</dbReference>
<dbReference type="InterPro" id="IPR005467">
    <property type="entry name" value="His_kinase_dom"/>
</dbReference>